<evidence type="ECO:0008006" key="3">
    <source>
        <dbReference type="Google" id="ProtNLM"/>
    </source>
</evidence>
<evidence type="ECO:0000313" key="1">
    <source>
        <dbReference type="EMBL" id="SNQ58913.1"/>
    </source>
</evidence>
<keyword evidence="2" id="KW-1185">Reference proteome</keyword>
<accession>A0A284VI27</accession>
<proteinExistence type="predicted"/>
<dbReference type="Pfam" id="PF01986">
    <property type="entry name" value="DUF123"/>
    <property type="match status" value="1"/>
</dbReference>
<protein>
    <recommendedName>
        <fullName evidence="3">GIY-YIG domain-containing protein</fullName>
    </recommendedName>
</protein>
<dbReference type="PANTHER" id="PTHR37460:SF1">
    <property type="entry name" value="ENDONUCLEASE III"/>
    <property type="match status" value="1"/>
</dbReference>
<dbReference type="Proteomes" id="UP000218615">
    <property type="component" value="Unassembled WGS sequence"/>
</dbReference>
<dbReference type="EMBL" id="FZMP01000001">
    <property type="protein sequence ID" value="SNQ58913.1"/>
    <property type="molecule type" value="Genomic_DNA"/>
</dbReference>
<sequence length="145" mass="16103">MRGVYVLILRLDNDTDIHTGGLGELHFKKGYYAYAGSALGTGGFKRVTRHFDVASGKNRTRKWHIDYLLPNSRVICAVLLPTDEAIECTVARTLGQFCEEIPGFGCTDCACRAHLFFSGTDLKDNIVRTCSKLIENESIIISPNM</sequence>
<dbReference type="AlphaFoldDB" id="A0A284VI27"/>
<name>A0A284VI27_9EURY</name>
<dbReference type="InterPro" id="IPR002837">
    <property type="entry name" value="DUF123"/>
</dbReference>
<dbReference type="CDD" id="cd10441">
    <property type="entry name" value="GIY-YIG_COG1833"/>
    <property type="match status" value="1"/>
</dbReference>
<gene>
    <name evidence="1" type="ORF">MNV_10041</name>
</gene>
<dbReference type="RefSeq" id="WP_218837835.1">
    <property type="nucleotide sequence ID" value="NZ_FZMP01000001.1"/>
</dbReference>
<dbReference type="OrthoDB" id="17296at2157"/>
<evidence type="ECO:0000313" key="2">
    <source>
        <dbReference type="Proteomes" id="UP000218615"/>
    </source>
</evidence>
<reference evidence="2" key="1">
    <citation type="submission" date="2017-06" db="EMBL/GenBank/DDBJ databases">
        <authorList>
            <person name="Cremers G."/>
        </authorList>
    </citation>
    <scope>NUCLEOTIDE SEQUENCE [LARGE SCALE GENOMIC DNA]</scope>
</reference>
<organism evidence="1 2">
    <name type="scientific">Candidatus Methanoperedens nitratireducens</name>
    <dbReference type="NCBI Taxonomy" id="1392998"/>
    <lineage>
        <taxon>Archaea</taxon>
        <taxon>Methanobacteriati</taxon>
        <taxon>Methanobacteriota</taxon>
        <taxon>Stenosarchaea group</taxon>
        <taxon>Methanomicrobia</taxon>
        <taxon>Methanosarcinales</taxon>
        <taxon>ANME-2 cluster</taxon>
        <taxon>Candidatus Methanoperedentaceae</taxon>
        <taxon>Candidatus Methanoperedens</taxon>
    </lineage>
</organism>
<dbReference type="PANTHER" id="PTHR37460">
    <property type="entry name" value="ENDONUCLEASE III"/>
    <property type="match status" value="1"/>
</dbReference>